<sequence length="168" mass="18547">MSVIDTPDCVDFNDEVETALCAFDSSILVLSSVDGVQSQSITVDKQMTRYELPRLVFINNVDQKGANPWEVLNQARSKLQHHSAAVQVPIGLEDDFKGLVDLVQLKAYFFHGSNGENVVVEEVPADMDALVSEKRHELIKAVSEVDNILAEAFCSDKPIPAADLEVCW</sequence>
<dbReference type="SUPFAM" id="SSF52540">
    <property type="entry name" value="P-loop containing nucleoside triphosphate hydrolases"/>
    <property type="match status" value="1"/>
</dbReference>
<protein>
    <submittedName>
        <fullName evidence="4">Elongation factor G</fullName>
    </submittedName>
</protein>
<accession>A0A392M690</accession>
<keyword evidence="5" id="KW-1185">Reference proteome</keyword>
<dbReference type="GO" id="GO:0003924">
    <property type="term" value="F:GTPase activity"/>
    <property type="evidence" value="ECO:0007669"/>
    <property type="project" value="InterPro"/>
</dbReference>
<dbReference type="GO" id="GO:0005525">
    <property type="term" value="F:GTP binding"/>
    <property type="evidence" value="ECO:0007669"/>
    <property type="project" value="InterPro"/>
</dbReference>
<dbReference type="GO" id="GO:0005739">
    <property type="term" value="C:mitochondrion"/>
    <property type="evidence" value="ECO:0007669"/>
    <property type="project" value="TreeGrafter"/>
</dbReference>
<evidence type="ECO:0000313" key="4">
    <source>
        <dbReference type="EMBL" id="MCH82952.1"/>
    </source>
</evidence>
<dbReference type="Proteomes" id="UP000265520">
    <property type="component" value="Unassembled WGS sequence"/>
</dbReference>
<gene>
    <name evidence="4" type="ORF">A2U01_0003765</name>
</gene>
<dbReference type="GO" id="GO:0003746">
    <property type="term" value="F:translation elongation factor activity"/>
    <property type="evidence" value="ECO:0007669"/>
    <property type="project" value="UniProtKB-KW"/>
</dbReference>
<dbReference type="PROSITE" id="PS51722">
    <property type="entry name" value="G_TR_2"/>
    <property type="match status" value="1"/>
</dbReference>
<dbReference type="Gene3D" id="3.40.50.300">
    <property type="entry name" value="P-loop containing nucleotide triphosphate hydrolases"/>
    <property type="match status" value="1"/>
</dbReference>
<evidence type="ECO:0000256" key="2">
    <source>
        <dbReference type="ARBA" id="ARBA00022917"/>
    </source>
</evidence>
<evidence type="ECO:0000256" key="1">
    <source>
        <dbReference type="ARBA" id="ARBA00022768"/>
    </source>
</evidence>
<dbReference type="AlphaFoldDB" id="A0A392M690"/>
<dbReference type="Pfam" id="PF00009">
    <property type="entry name" value="GTP_EFTU"/>
    <property type="match status" value="1"/>
</dbReference>
<name>A0A392M690_9FABA</name>
<dbReference type="PANTHER" id="PTHR43636">
    <property type="entry name" value="ELONGATION FACTOR G, MITOCHONDRIAL"/>
    <property type="match status" value="1"/>
</dbReference>
<dbReference type="InterPro" id="IPR000795">
    <property type="entry name" value="T_Tr_GTP-bd_dom"/>
</dbReference>
<keyword evidence="1 4" id="KW-0251">Elongation factor</keyword>
<organism evidence="4 5">
    <name type="scientific">Trifolium medium</name>
    <dbReference type="NCBI Taxonomy" id="97028"/>
    <lineage>
        <taxon>Eukaryota</taxon>
        <taxon>Viridiplantae</taxon>
        <taxon>Streptophyta</taxon>
        <taxon>Embryophyta</taxon>
        <taxon>Tracheophyta</taxon>
        <taxon>Spermatophyta</taxon>
        <taxon>Magnoliopsida</taxon>
        <taxon>eudicotyledons</taxon>
        <taxon>Gunneridae</taxon>
        <taxon>Pentapetalae</taxon>
        <taxon>rosids</taxon>
        <taxon>fabids</taxon>
        <taxon>Fabales</taxon>
        <taxon>Fabaceae</taxon>
        <taxon>Papilionoideae</taxon>
        <taxon>50 kb inversion clade</taxon>
        <taxon>NPAAA clade</taxon>
        <taxon>Hologalegina</taxon>
        <taxon>IRL clade</taxon>
        <taxon>Trifolieae</taxon>
        <taxon>Trifolium</taxon>
    </lineage>
</organism>
<comment type="caution">
    <text evidence="4">The sequence shown here is derived from an EMBL/GenBank/DDBJ whole genome shotgun (WGS) entry which is preliminary data.</text>
</comment>
<proteinExistence type="predicted"/>
<keyword evidence="2" id="KW-0648">Protein biosynthesis</keyword>
<dbReference type="InterPro" id="IPR027417">
    <property type="entry name" value="P-loop_NTPase"/>
</dbReference>
<feature type="domain" description="Tr-type G" evidence="3">
    <location>
        <begin position="1"/>
        <end position="139"/>
    </location>
</feature>
<dbReference type="PANTHER" id="PTHR43636:SF2">
    <property type="entry name" value="ELONGATION FACTOR G, MITOCHONDRIAL"/>
    <property type="match status" value="1"/>
</dbReference>
<reference evidence="4 5" key="1">
    <citation type="journal article" date="2018" name="Front. Plant Sci.">
        <title>Red Clover (Trifolium pratense) and Zigzag Clover (T. medium) - A Picture of Genomic Similarities and Differences.</title>
        <authorList>
            <person name="Dluhosova J."/>
            <person name="Istvanek J."/>
            <person name="Nedelnik J."/>
            <person name="Repkova J."/>
        </authorList>
    </citation>
    <scope>NUCLEOTIDE SEQUENCE [LARGE SCALE GENOMIC DNA]</scope>
    <source>
        <strain evidence="5">cv. 10/8</strain>
        <tissue evidence="4">Leaf</tissue>
    </source>
</reference>
<evidence type="ECO:0000259" key="3">
    <source>
        <dbReference type="PROSITE" id="PS51722"/>
    </source>
</evidence>
<dbReference type="GO" id="GO:0070125">
    <property type="term" value="P:mitochondrial translational elongation"/>
    <property type="evidence" value="ECO:0007669"/>
    <property type="project" value="TreeGrafter"/>
</dbReference>
<dbReference type="EMBL" id="LXQA010004437">
    <property type="protein sequence ID" value="MCH82952.1"/>
    <property type="molecule type" value="Genomic_DNA"/>
</dbReference>
<evidence type="ECO:0000313" key="5">
    <source>
        <dbReference type="Proteomes" id="UP000265520"/>
    </source>
</evidence>